<dbReference type="EMBL" id="CABVGP010000002">
    <property type="protein sequence ID" value="VVJ22419.1"/>
    <property type="molecule type" value="Genomic_DNA"/>
</dbReference>
<dbReference type="Pfam" id="PF04542">
    <property type="entry name" value="Sigma70_r2"/>
    <property type="match status" value="1"/>
</dbReference>
<dbReference type="SUPFAM" id="SSF54427">
    <property type="entry name" value="NTF2-like"/>
    <property type="match status" value="1"/>
</dbReference>
<proteinExistence type="inferred from homology"/>
<evidence type="ECO:0000259" key="7">
    <source>
        <dbReference type="Pfam" id="PF08281"/>
    </source>
</evidence>
<dbReference type="InterPro" id="IPR052704">
    <property type="entry name" value="ECF_Sigma-70_Domain"/>
</dbReference>
<dbReference type="Gene3D" id="1.10.10.10">
    <property type="entry name" value="Winged helix-like DNA-binding domain superfamily/Winged helix DNA-binding domain"/>
    <property type="match status" value="1"/>
</dbReference>
<dbReference type="GO" id="GO:0003677">
    <property type="term" value="F:DNA binding"/>
    <property type="evidence" value="ECO:0007669"/>
    <property type="project" value="InterPro"/>
</dbReference>
<comment type="similarity">
    <text evidence="1">Belongs to the sigma-70 factor family. ECF subfamily.</text>
</comment>
<dbReference type="NCBIfam" id="TIGR02937">
    <property type="entry name" value="sigma70-ECF"/>
    <property type="match status" value="1"/>
</dbReference>
<dbReference type="InterPro" id="IPR007627">
    <property type="entry name" value="RNA_pol_sigma70_r2"/>
</dbReference>
<dbReference type="InterPro" id="IPR014303">
    <property type="entry name" value="RNA_pol_sigma-70_ECF"/>
</dbReference>
<dbReference type="NCBIfam" id="TIGR02957">
    <property type="entry name" value="SigX4"/>
    <property type="match status" value="1"/>
</dbReference>
<evidence type="ECO:0000259" key="6">
    <source>
        <dbReference type="Pfam" id="PF04542"/>
    </source>
</evidence>
<evidence type="ECO:0000313" key="9">
    <source>
        <dbReference type="Proteomes" id="UP000399805"/>
    </source>
</evidence>
<evidence type="ECO:0000256" key="5">
    <source>
        <dbReference type="ARBA" id="ARBA00023163"/>
    </source>
</evidence>
<dbReference type="GO" id="GO:0016987">
    <property type="term" value="F:sigma factor activity"/>
    <property type="evidence" value="ECO:0007669"/>
    <property type="project" value="UniProtKB-KW"/>
</dbReference>
<reference evidence="8 9" key="1">
    <citation type="submission" date="2019-09" db="EMBL/GenBank/DDBJ databases">
        <authorList>
            <person name="Leyn A S."/>
        </authorList>
    </citation>
    <scope>NUCLEOTIDE SEQUENCE [LARGE SCALE GENOMIC DNA]</scope>
    <source>
        <strain evidence="8">AA231_1</strain>
    </source>
</reference>
<name>A0A6I8M4G3_9PSEU</name>
<evidence type="ECO:0000256" key="4">
    <source>
        <dbReference type="ARBA" id="ARBA00023082"/>
    </source>
</evidence>
<evidence type="ECO:0000256" key="2">
    <source>
        <dbReference type="ARBA" id="ARBA00011344"/>
    </source>
</evidence>
<feature type="domain" description="RNA polymerase sigma-70 region 2" evidence="6">
    <location>
        <begin position="28"/>
        <end position="87"/>
    </location>
</feature>
<keyword evidence="4" id="KW-0731">Sigma factor</keyword>
<evidence type="ECO:0000256" key="3">
    <source>
        <dbReference type="ARBA" id="ARBA00023015"/>
    </source>
</evidence>
<dbReference type="Gene3D" id="3.10.450.50">
    <property type="match status" value="1"/>
</dbReference>
<feature type="domain" description="RNA polymerase sigma factor 70 region 4 type 2" evidence="7">
    <location>
        <begin position="125"/>
        <end position="176"/>
    </location>
</feature>
<dbReference type="Gene3D" id="1.10.1740.10">
    <property type="match status" value="1"/>
</dbReference>
<organism evidence="8 9">
    <name type="scientific">Amycolatopsis camponoti</name>
    <dbReference type="NCBI Taxonomy" id="2606593"/>
    <lineage>
        <taxon>Bacteria</taxon>
        <taxon>Bacillati</taxon>
        <taxon>Actinomycetota</taxon>
        <taxon>Actinomycetes</taxon>
        <taxon>Pseudonocardiales</taxon>
        <taxon>Pseudonocardiaceae</taxon>
        <taxon>Amycolatopsis</taxon>
    </lineage>
</organism>
<keyword evidence="3" id="KW-0805">Transcription regulation</keyword>
<accession>A0A6I8M4G3</accession>
<sequence length="306" mass="33217">MIDTGRLTLSEGAARMEDTGLEDATAVFAEVRPRLFGIAYRMLGSAADAEDLLQEVWLRWQASDRAAVRTPAAYLATTTTRLAINATKTAYARHETYIGPWLPEPVDTSADPQLGAERGAALELAVLLLLEKLTPTERAAYVLREAFDYPYVQIAEIVQTTEVAARQLVSRARKHLAAERRTPAALPEQRRLLTAFVTAAQEGDLSTLEELFAADVISYSDGGGAARASRIPVRGAVTVAKYVRAFKDRFWEGVTVTPSLVNGAHAMLLSRDGEVFTVLTVTASAKGIDQVLWMMNPGKLKAVAAV</sequence>
<dbReference type="InterPro" id="IPR036388">
    <property type="entry name" value="WH-like_DNA-bd_sf"/>
</dbReference>
<dbReference type="Proteomes" id="UP000399805">
    <property type="component" value="Unassembled WGS sequence"/>
</dbReference>
<dbReference type="SUPFAM" id="SSF88946">
    <property type="entry name" value="Sigma2 domain of RNA polymerase sigma factors"/>
    <property type="match status" value="1"/>
</dbReference>
<gene>
    <name evidence="8" type="ORF">AA23TX_07430</name>
</gene>
<dbReference type="AlphaFoldDB" id="A0A6I8M4G3"/>
<dbReference type="InterPro" id="IPR013249">
    <property type="entry name" value="RNA_pol_sigma70_r4_t2"/>
</dbReference>
<dbReference type="GO" id="GO:0006352">
    <property type="term" value="P:DNA-templated transcription initiation"/>
    <property type="evidence" value="ECO:0007669"/>
    <property type="project" value="InterPro"/>
</dbReference>
<evidence type="ECO:0000313" key="8">
    <source>
        <dbReference type="EMBL" id="VVJ22419.1"/>
    </source>
</evidence>
<dbReference type="Pfam" id="PF08281">
    <property type="entry name" value="Sigma70_r4_2"/>
    <property type="match status" value="1"/>
</dbReference>
<dbReference type="InterPro" id="IPR014284">
    <property type="entry name" value="RNA_pol_sigma-70_dom"/>
</dbReference>
<keyword evidence="9" id="KW-1185">Reference proteome</keyword>
<comment type="subunit">
    <text evidence="2">Interacts transiently with the RNA polymerase catalytic core formed by RpoA, RpoB, RpoC and RpoZ (2 alpha, 1 beta, 1 beta' and 1 omega subunit) to form the RNA polymerase holoenzyme that can initiate transcription.</text>
</comment>
<dbReference type="InterPro" id="IPR013324">
    <property type="entry name" value="RNA_pol_sigma_r3/r4-like"/>
</dbReference>
<dbReference type="PANTHER" id="PTHR30173">
    <property type="entry name" value="SIGMA 19 FACTOR"/>
    <property type="match status" value="1"/>
</dbReference>
<protein>
    <submittedName>
        <fullName evidence="8">RNA polymerase sigma factor</fullName>
    </submittedName>
</protein>
<dbReference type="SUPFAM" id="SSF88659">
    <property type="entry name" value="Sigma3 and sigma4 domains of RNA polymerase sigma factors"/>
    <property type="match status" value="1"/>
</dbReference>
<keyword evidence="5" id="KW-0804">Transcription</keyword>
<dbReference type="PANTHER" id="PTHR30173:SF36">
    <property type="entry name" value="ECF RNA POLYMERASE SIGMA FACTOR SIGJ"/>
    <property type="match status" value="1"/>
</dbReference>
<dbReference type="InterPro" id="IPR013325">
    <property type="entry name" value="RNA_pol_sigma_r2"/>
</dbReference>
<evidence type="ECO:0000256" key="1">
    <source>
        <dbReference type="ARBA" id="ARBA00010641"/>
    </source>
</evidence>
<dbReference type="InterPro" id="IPR032710">
    <property type="entry name" value="NTF2-like_dom_sf"/>
</dbReference>